<reference evidence="2" key="1">
    <citation type="submission" date="2016-11" db="UniProtKB">
        <authorList>
            <consortium name="WormBaseParasite"/>
        </authorList>
    </citation>
    <scope>IDENTIFICATION</scope>
    <source>
        <strain evidence="2">KR3021</strain>
    </source>
</reference>
<evidence type="ECO:0000313" key="1">
    <source>
        <dbReference type="Proteomes" id="UP000095286"/>
    </source>
</evidence>
<name>A0AC35U0X5_9BILA</name>
<dbReference type="WBParaSite" id="RSKR_0000641250.1">
    <property type="protein sequence ID" value="RSKR_0000641250.1"/>
    <property type="gene ID" value="RSKR_0000641250"/>
</dbReference>
<dbReference type="Proteomes" id="UP000095286">
    <property type="component" value="Unplaced"/>
</dbReference>
<sequence length="500" mass="57668">MYFNLLCFLFLSNHFQFATSQISAAELAQINQNKKIKISESNDENDIAEIANSTYGEDQTKLHTAIFKNYKKQVIPVFNQSLDALDVEIHVYINHISVNQKEQTMVFHGQLFATWMDSLAVWDPSNYNNIRVTYVRLWDIWTPSFKVANSATGVNQYFEFSKRGHATLVHKTTNMTKVEIYPTFSIKVSCFFDFSDYPFDTTTCPLRVYVPENFARIRLKNYYGLDSSVILGWGKKGANKTVISDWVFKGVNNNISYFINGEYVSQIPRDMSISWSIYNCYVTIKRYSGYFYITSLIPFIGCWLIAISTFFFQDRRQSAGIMIANLFIQSIYLHDMVKDAPSSTLNPPKIIVAMTVLLFCSAYNLFVNLVIGGDFSKIKEFKDSKEGSESKPFIINPQQYYLDYTIQNVIDFVKDRTTKETIVAKVTSLEQGMPDFNELIIETTDEEHSTDIKSIKSASTESLKLTITTRSIRFSNIKIRYVNAFIYVLVFMFSLLYVLF</sequence>
<accession>A0AC35U0X5</accession>
<evidence type="ECO:0000313" key="2">
    <source>
        <dbReference type="WBParaSite" id="RSKR_0000641250.1"/>
    </source>
</evidence>
<proteinExistence type="predicted"/>
<protein>
    <submittedName>
        <fullName evidence="2">Neur_chan_LBD domain-containing protein</fullName>
    </submittedName>
</protein>
<organism evidence="1 2">
    <name type="scientific">Rhabditophanes sp. KR3021</name>
    <dbReference type="NCBI Taxonomy" id="114890"/>
    <lineage>
        <taxon>Eukaryota</taxon>
        <taxon>Metazoa</taxon>
        <taxon>Ecdysozoa</taxon>
        <taxon>Nematoda</taxon>
        <taxon>Chromadorea</taxon>
        <taxon>Rhabditida</taxon>
        <taxon>Tylenchina</taxon>
        <taxon>Panagrolaimomorpha</taxon>
        <taxon>Strongyloidoidea</taxon>
        <taxon>Alloionematidae</taxon>
        <taxon>Rhabditophanes</taxon>
    </lineage>
</organism>